<protein>
    <recommendedName>
        <fullName evidence="6">tRNA(Ile)-lysidine synthase</fullName>
        <ecNumber evidence="6">6.3.4.19</ecNumber>
    </recommendedName>
    <alternativeName>
        <fullName evidence="6">tRNA(Ile)-2-lysyl-cytidine synthase</fullName>
    </alternativeName>
    <alternativeName>
        <fullName evidence="6">tRNA(Ile)-lysidine synthetase</fullName>
    </alternativeName>
</protein>
<reference evidence="8" key="2">
    <citation type="submission" date="2023-07" db="EMBL/GenBank/DDBJ databases">
        <title>Whole Genome Sequencing of Colonoscopy isolates.</title>
        <authorList>
            <person name="Surve S.V."/>
            <person name="Valls R.A."/>
            <person name="Barrak K.E."/>
            <person name="Gardner T.B."/>
            <person name="O'Toole G.A."/>
        </authorList>
    </citation>
    <scope>NUCLEOTIDE SEQUENCE</scope>
    <source>
        <strain evidence="8">GP0003</strain>
    </source>
</reference>
<name>A0A6B2FVG7_9LACO</name>
<evidence type="ECO:0000259" key="7">
    <source>
        <dbReference type="Pfam" id="PF01171"/>
    </source>
</evidence>
<dbReference type="InterPro" id="IPR012094">
    <property type="entry name" value="tRNA_Ile_lys_synt"/>
</dbReference>
<dbReference type="EMBL" id="JAADJO010000003">
    <property type="protein sequence ID" value="NDJ73343.1"/>
    <property type="molecule type" value="Genomic_DNA"/>
</dbReference>
<dbReference type="PANTHER" id="PTHR43033">
    <property type="entry name" value="TRNA(ILE)-LYSIDINE SYNTHASE-RELATED"/>
    <property type="match status" value="1"/>
</dbReference>
<keyword evidence="4 6" id="KW-0067">ATP-binding</keyword>
<comment type="catalytic activity">
    <reaction evidence="5 6">
        <text>cytidine(34) in tRNA(Ile2) + L-lysine + ATP = lysidine(34) in tRNA(Ile2) + AMP + diphosphate + H(+)</text>
        <dbReference type="Rhea" id="RHEA:43744"/>
        <dbReference type="Rhea" id="RHEA-COMP:10625"/>
        <dbReference type="Rhea" id="RHEA-COMP:10670"/>
        <dbReference type="ChEBI" id="CHEBI:15378"/>
        <dbReference type="ChEBI" id="CHEBI:30616"/>
        <dbReference type="ChEBI" id="CHEBI:32551"/>
        <dbReference type="ChEBI" id="CHEBI:33019"/>
        <dbReference type="ChEBI" id="CHEBI:82748"/>
        <dbReference type="ChEBI" id="CHEBI:83665"/>
        <dbReference type="ChEBI" id="CHEBI:456215"/>
        <dbReference type="EC" id="6.3.4.19"/>
    </reaction>
</comment>
<evidence type="ECO:0000256" key="6">
    <source>
        <dbReference type="HAMAP-Rule" id="MF_01161"/>
    </source>
</evidence>
<dbReference type="GO" id="GO:0032267">
    <property type="term" value="F:tRNA(Ile)-lysidine synthase activity"/>
    <property type="evidence" value="ECO:0007669"/>
    <property type="project" value="UniProtKB-EC"/>
</dbReference>
<evidence type="ECO:0000256" key="5">
    <source>
        <dbReference type="ARBA" id="ARBA00048539"/>
    </source>
</evidence>
<dbReference type="NCBIfam" id="TIGR02432">
    <property type="entry name" value="lysidine_TilS_N"/>
    <property type="match status" value="1"/>
</dbReference>
<keyword evidence="3 6" id="KW-0547">Nucleotide-binding</keyword>
<dbReference type="PANTHER" id="PTHR43033:SF1">
    <property type="entry name" value="TRNA(ILE)-LYSIDINE SYNTHASE-RELATED"/>
    <property type="match status" value="1"/>
</dbReference>
<keyword evidence="1 6" id="KW-0436">Ligase</keyword>
<dbReference type="EC" id="6.3.4.19" evidence="6"/>
<dbReference type="InterPro" id="IPR012795">
    <property type="entry name" value="tRNA_Ile_lys_synt_N"/>
</dbReference>
<dbReference type="EMBL" id="JAUONS010000003">
    <property type="protein sequence ID" value="MDO6361551.1"/>
    <property type="molecule type" value="Genomic_DNA"/>
</dbReference>
<proteinExistence type="inferred from homology"/>
<dbReference type="GO" id="GO:0005737">
    <property type="term" value="C:cytoplasm"/>
    <property type="evidence" value="ECO:0007669"/>
    <property type="project" value="UniProtKB-SubCell"/>
</dbReference>
<dbReference type="GO" id="GO:0005524">
    <property type="term" value="F:ATP binding"/>
    <property type="evidence" value="ECO:0007669"/>
    <property type="project" value="UniProtKB-UniRule"/>
</dbReference>
<dbReference type="Gene3D" id="3.40.50.620">
    <property type="entry name" value="HUPs"/>
    <property type="match status" value="1"/>
</dbReference>
<comment type="function">
    <text evidence="6">Ligates lysine onto the cytidine present at position 34 of the AUA codon-specific tRNA(Ile) that contains the anticodon CAU, in an ATP-dependent manner. Cytidine is converted to lysidine, thus changing the amino acid specificity of the tRNA from methionine to isoleucine.</text>
</comment>
<dbReference type="Proteomes" id="UP001169713">
    <property type="component" value="Unassembled WGS sequence"/>
</dbReference>
<evidence type="ECO:0000256" key="1">
    <source>
        <dbReference type="ARBA" id="ARBA00022598"/>
    </source>
</evidence>
<keyword evidence="6" id="KW-0963">Cytoplasm</keyword>
<organism evidence="9">
    <name type="scientific">Lactobacillus paragasseri</name>
    <dbReference type="NCBI Taxonomy" id="2107999"/>
    <lineage>
        <taxon>Bacteria</taxon>
        <taxon>Bacillati</taxon>
        <taxon>Bacillota</taxon>
        <taxon>Bacilli</taxon>
        <taxon>Lactobacillales</taxon>
        <taxon>Lactobacillaceae</taxon>
        <taxon>Lactobacillus</taxon>
    </lineage>
</organism>
<dbReference type="InterPro" id="IPR014729">
    <property type="entry name" value="Rossmann-like_a/b/a_fold"/>
</dbReference>
<keyword evidence="2 6" id="KW-0819">tRNA processing</keyword>
<dbReference type="AlphaFoldDB" id="A0A6B2FVG7"/>
<dbReference type="CDD" id="cd01992">
    <property type="entry name" value="TilS_N"/>
    <property type="match status" value="1"/>
</dbReference>
<evidence type="ECO:0000256" key="3">
    <source>
        <dbReference type="ARBA" id="ARBA00022741"/>
    </source>
</evidence>
<accession>A0A6B2FVG7</accession>
<comment type="subcellular location">
    <subcellularLocation>
        <location evidence="6">Cytoplasm</location>
    </subcellularLocation>
</comment>
<reference evidence="9" key="1">
    <citation type="submission" date="2020-01" db="EMBL/GenBank/DDBJ databases">
        <title>Vaginal microbiome of pregnant Indian women: Insights into the genome of dominants Lactobacillus species.</title>
        <authorList>
            <person name="Das B."/>
            <person name="Mehta O."/>
            <person name="Ghosh T.S."/>
            <person name="Kothidar A."/>
            <person name="Gowtham M.R."/>
            <person name="Mitra R."/>
            <person name="Kshetrapal P."/>
            <person name="Wadhwa N."/>
            <person name="Thiruvengadam R."/>
            <person name="Nair G.B."/>
            <person name="Bhatnagar S."/>
            <person name="Das B."/>
        </authorList>
    </citation>
    <scope>NUCLEOTIDE SEQUENCE</scope>
    <source>
        <strain evidence="9">Indica</strain>
    </source>
</reference>
<dbReference type="RefSeq" id="WP_049161352.1">
    <property type="nucleotide sequence ID" value="NZ_CAKMAD010000003.1"/>
</dbReference>
<evidence type="ECO:0000256" key="4">
    <source>
        <dbReference type="ARBA" id="ARBA00022840"/>
    </source>
</evidence>
<sequence length="431" mass="50421">MTEFTNFFTKNNIEIKNKKFLLAASGGPDSVALFHMLVNFLPDPSEQLIVAHLDHCLRKDSYLESELLQRLTTAFKVKLIEKSWPLALHPQTGIEARAREFRYAFLANTGKKYQVDYLLTAHHGDDLIENILLKFIRSGDVAEMNSLQVVGNFNSMKLLRPLIKYSKDKLLEYDKQNDLDYIEDETNFEDDTLRNRLRHHVVPLLKKETNHLVENAYRFSESAALLSDCQSSFFESLILPVSFGKALQGRKSDLIDLNKNQLAAFFDYLIYKKWHQRVHFDEIRWSKNATFNKENFQLIFYQDYYYLINRNELTPIDVNKKKIKLDEKFSLNGKEYMISNDKKLGNLVGYFYGAKSDFLEVGSLPQGSKLRLADGRQTKAKKKFAENGIPLILRPYCLTIWQGKNPVYVENVYQNQEYNPDFIRYNVYIYL</sequence>
<evidence type="ECO:0000256" key="2">
    <source>
        <dbReference type="ARBA" id="ARBA00022694"/>
    </source>
</evidence>
<dbReference type="Pfam" id="PF01171">
    <property type="entry name" value="ATP_bind_3"/>
    <property type="match status" value="1"/>
</dbReference>
<feature type="domain" description="tRNA(Ile)-lysidine/2-thiocytidine synthase N-terminal" evidence="7">
    <location>
        <begin position="19"/>
        <end position="199"/>
    </location>
</feature>
<comment type="similarity">
    <text evidence="6">Belongs to the tRNA(Ile)-lysidine synthase family.</text>
</comment>
<comment type="domain">
    <text evidence="6">The N-terminal region contains the highly conserved SGGXDS motif, predicted to be a P-loop motif involved in ATP binding.</text>
</comment>
<dbReference type="HAMAP" id="MF_01161">
    <property type="entry name" value="tRNA_Ile_lys_synt"/>
    <property type="match status" value="1"/>
</dbReference>
<evidence type="ECO:0000313" key="8">
    <source>
        <dbReference type="EMBL" id="MDO6361551.1"/>
    </source>
</evidence>
<feature type="binding site" evidence="6">
    <location>
        <begin position="25"/>
        <end position="30"/>
    </location>
    <ligand>
        <name>ATP</name>
        <dbReference type="ChEBI" id="CHEBI:30616"/>
    </ligand>
</feature>
<dbReference type="SUPFAM" id="SSF52402">
    <property type="entry name" value="Adenine nucleotide alpha hydrolases-like"/>
    <property type="match status" value="1"/>
</dbReference>
<dbReference type="InterPro" id="IPR011063">
    <property type="entry name" value="TilS/TtcA_N"/>
</dbReference>
<gene>
    <name evidence="6 9" type="primary">tilS</name>
    <name evidence="9" type="ORF">GWG61_02265</name>
    <name evidence="8" type="ORF">Q4436_05370</name>
</gene>
<comment type="caution">
    <text evidence="9">The sequence shown here is derived from an EMBL/GenBank/DDBJ whole genome shotgun (WGS) entry which is preliminary data.</text>
</comment>
<dbReference type="GO" id="GO:0006400">
    <property type="term" value="P:tRNA modification"/>
    <property type="evidence" value="ECO:0007669"/>
    <property type="project" value="UniProtKB-UniRule"/>
</dbReference>
<evidence type="ECO:0000313" key="9">
    <source>
        <dbReference type="EMBL" id="NDJ73343.1"/>
    </source>
</evidence>